<evidence type="ECO:0000313" key="1">
    <source>
        <dbReference type="EMBL" id="RRD00538.1"/>
    </source>
</evidence>
<gene>
    <name evidence="1" type="ORF">EHS89_05465</name>
</gene>
<dbReference type="EMBL" id="RQXV01000002">
    <property type="protein sequence ID" value="RRD00538.1"/>
    <property type="molecule type" value="Genomic_DNA"/>
</dbReference>
<protein>
    <submittedName>
        <fullName evidence="1">Uncharacterized protein</fullName>
    </submittedName>
</protein>
<accession>A0A3P1SU17</accession>
<organism evidence="1 2">
    <name type="scientific">Amphritea balenae</name>
    <dbReference type="NCBI Taxonomy" id="452629"/>
    <lineage>
        <taxon>Bacteria</taxon>
        <taxon>Pseudomonadati</taxon>
        <taxon>Pseudomonadota</taxon>
        <taxon>Gammaproteobacteria</taxon>
        <taxon>Oceanospirillales</taxon>
        <taxon>Oceanospirillaceae</taxon>
        <taxon>Amphritea</taxon>
    </lineage>
</organism>
<dbReference type="OrthoDB" id="6402943at2"/>
<sequence length="152" mass="16864">MSELYKVVYTGKLDDNRDPEQVINLFSERFKCSLDKARKLVLSQKDVVIKSGLDETKAQKYQAVLNSLGMQVNLVSLTPAPKAFAFEMEDEGESASGTEANSMSDDSVKNYLKCVSNRVKGIQPVPLYYFFKVSVVALTDLAGLETSGYVLF</sequence>
<comment type="caution">
    <text evidence="1">The sequence shown here is derived from an EMBL/GenBank/DDBJ whole genome shotgun (WGS) entry which is preliminary data.</text>
</comment>
<evidence type="ECO:0000313" key="2">
    <source>
        <dbReference type="Proteomes" id="UP000267535"/>
    </source>
</evidence>
<reference evidence="1 2" key="1">
    <citation type="submission" date="2018-11" db="EMBL/GenBank/DDBJ databases">
        <title>The draft genome sequence of Amphritea balenae JAMM 1525T.</title>
        <authorList>
            <person name="Fang Z."/>
            <person name="Zhang Y."/>
            <person name="Han X."/>
        </authorList>
    </citation>
    <scope>NUCLEOTIDE SEQUENCE [LARGE SCALE GENOMIC DNA]</scope>
    <source>
        <strain evidence="1 2">JAMM 1525</strain>
    </source>
</reference>
<proteinExistence type="predicted"/>
<dbReference type="AlphaFoldDB" id="A0A3P1SU17"/>
<dbReference type="Proteomes" id="UP000267535">
    <property type="component" value="Unassembled WGS sequence"/>
</dbReference>
<keyword evidence="2" id="KW-1185">Reference proteome</keyword>
<name>A0A3P1SU17_9GAMM</name>
<dbReference type="RefSeq" id="WP_124925119.1">
    <property type="nucleotide sequence ID" value="NZ_BMOH01000003.1"/>
</dbReference>